<proteinExistence type="predicted"/>
<gene>
    <name evidence="1" type="ORF">GQ466_26410</name>
</gene>
<dbReference type="OrthoDB" id="3729649at2"/>
<dbReference type="AlphaFoldDB" id="A0A6I4WIH8"/>
<comment type="caution">
    <text evidence="1">The sequence shown here is derived from an EMBL/GenBank/DDBJ whole genome shotgun (WGS) entry which is preliminary data.</text>
</comment>
<name>A0A6I4WIH8_9ACTN</name>
<dbReference type="Proteomes" id="UP000431901">
    <property type="component" value="Unassembled WGS sequence"/>
</dbReference>
<dbReference type="InterPro" id="IPR016181">
    <property type="entry name" value="Acyl_CoA_acyltransferase"/>
</dbReference>
<dbReference type="EMBL" id="WUTW01000007">
    <property type="protein sequence ID" value="MXQ67556.1"/>
    <property type="molecule type" value="Genomic_DNA"/>
</dbReference>
<dbReference type="RefSeq" id="WP_161105725.1">
    <property type="nucleotide sequence ID" value="NZ_JBHLYI010000008.1"/>
</dbReference>
<sequence>MTDRKDDLSFVDCSAAGTAMLDRLYAEVLKPAFPPAELISPAEMETSYGRPNARFPGMIAGTAAGPVGAALGEFSAASNILLLCYLAVRADLRSRGIGADLLARALSRWRAELRPTAILAEIEDPRRHPPSSFGDPKARARWYDRFGAGFLPLSHFQPALQPGLSRASGLLLISLDRDAQSVPVDALTLFLDEYIESYEGPAAREGDENYLALRAETVAWGDAVPVRPISRLDDWLRSD</sequence>
<keyword evidence="2" id="KW-1185">Reference proteome</keyword>
<dbReference type="GO" id="GO:0016740">
    <property type="term" value="F:transferase activity"/>
    <property type="evidence" value="ECO:0007669"/>
    <property type="project" value="UniProtKB-KW"/>
</dbReference>
<reference evidence="1 2" key="1">
    <citation type="submission" date="2019-12" db="EMBL/GenBank/DDBJ databases">
        <title>Nocardia macrotermitis sp. nov. and Nocardia aurantia sp. nov., isolated from the gut of the fungus growing-termite Macrotermes natalensis.</title>
        <authorList>
            <person name="Christine B."/>
            <person name="Rene B."/>
        </authorList>
    </citation>
    <scope>NUCLEOTIDE SEQUENCE [LARGE SCALE GENOMIC DNA]</scope>
    <source>
        <strain evidence="1 2">DSM 102126</strain>
    </source>
</reference>
<keyword evidence="1" id="KW-0808">Transferase</keyword>
<evidence type="ECO:0000313" key="1">
    <source>
        <dbReference type="EMBL" id="MXQ67556.1"/>
    </source>
</evidence>
<organism evidence="1 2">
    <name type="scientific">Actinomadura rayongensis</name>
    <dbReference type="NCBI Taxonomy" id="1429076"/>
    <lineage>
        <taxon>Bacteria</taxon>
        <taxon>Bacillati</taxon>
        <taxon>Actinomycetota</taxon>
        <taxon>Actinomycetes</taxon>
        <taxon>Streptosporangiales</taxon>
        <taxon>Thermomonosporaceae</taxon>
        <taxon>Actinomadura</taxon>
    </lineage>
</organism>
<dbReference type="Gene3D" id="3.40.630.30">
    <property type="match status" value="1"/>
</dbReference>
<dbReference type="SUPFAM" id="SSF55729">
    <property type="entry name" value="Acyl-CoA N-acyltransferases (Nat)"/>
    <property type="match status" value="1"/>
</dbReference>
<evidence type="ECO:0000313" key="2">
    <source>
        <dbReference type="Proteomes" id="UP000431901"/>
    </source>
</evidence>
<protein>
    <submittedName>
        <fullName evidence="1">N-acetyltransferase</fullName>
    </submittedName>
</protein>
<accession>A0A6I4WIH8</accession>